<dbReference type="Pfam" id="PF00225">
    <property type="entry name" value="Kinesin"/>
    <property type="match status" value="1"/>
</dbReference>
<gene>
    <name evidence="5" type="ORF">TSOC_003895</name>
</gene>
<name>A0A2J8AAE6_9CHLO</name>
<dbReference type="GO" id="GO:0005871">
    <property type="term" value="C:kinesin complex"/>
    <property type="evidence" value="ECO:0007669"/>
    <property type="project" value="TreeGrafter"/>
</dbReference>
<dbReference type="SMART" id="SM00129">
    <property type="entry name" value="KISc"/>
    <property type="match status" value="1"/>
</dbReference>
<dbReference type="GO" id="GO:0008017">
    <property type="term" value="F:microtubule binding"/>
    <property type="evidence" value="ECO:0007669"/>
    <property type="project" value="InterPro"/>
</dbReference>
<dbReference type="GO" id="GO:0016887">
    <property type="term" value="F:ATP hydrolysis activity"/>
    <property type="evidence" value="ECO:0007669"/>
    <property type="project" value="TreeGrafter"/>
</dbReference>
<sequence>MNSHPASSAVVHQLDMSACAGQLVAGRKAASNHIQVRMPCRNGSKLPRRQDGKVPVVDNVDAVVCTREHAAYRLEPGTEHTAFSVAASSMSAELSYTRPVLREPLAVSDSCGPSLKGSPWLPPSSVRTSSSKNTSVCGGPPLPAAAGLTTRPVPPLGRATEHLSIPVDRGGGMHPQVSYLEIYNEQLYDLLGDSPGSSDTLAVLEDANNNTYVRGLTLVPVRSEEEALAQFFLGEGGRTTAGHVLNTESSRSHAVFTVHLEVWGGQEQPRWPHAAALTP</sequence>
<dbReference type="GO" id="GO:0005524">
    <property type="term" value="F:ATP binding"/>
    <property type="evidence" value="ECO:0007669"/>
    <property type="project" value="InterPro"/>
</dbReference>
<keyword evidence="1" id="KW-0505">Motor protein</keyword>
<evidence type="ECO:0000256" key="3">
    <source>
        <dbReference type="SAM" id="MobiDB-lite"/>
    </source>
</evidence>
<protein>
    <submittedName>
        <fullName evidence="5">Kinesin-like protein KLP1</fullName>
    </submittedName>
</protein>
<dbReference type="Proteomes" id="UP000236333">
    <property type="component" value="Unassembled WGS sequence"/>
</dbReference>
<reference evidence="5 6" key="1">
    <citation type="journal article" date="2017" name="Mol. Biol. Evol.">
        <title>The 4-celled Tetrabaena socialis nuclear genome reveals the essential components for genetic control of cell number at the origin of multicellularity in the volvocine lineage.</title>
        <authorList>
            <person name="Featherston J."/>
            <person name="Arakaki Y."/>
            <person name="Hanschen E.R."/>
            <person name="Ferris P.J."/>
            <person name="Michod R.E."/>
            <person name="Olson B.J.S.C."/>
            <person name="Nozaki H."/>
            <person name="Durand P.M."/>
        </authorList>
    </citation>
    <scope>NUCLEOTIDE SEQUENCE [LARGE SCALE GENOMIC DNA]</scope>
    <source>
        <strain evidence="5 6">NIES-571</strain>
    </source>
</reference>
<evidence type="ECO:0000259" key="4">
    <source>
        <dbReference type="PROSITE" id="PS50067"/>
    </source>
</evidence>
<dbReference type="InterPro" id="IPR027640">
    <property type="entry name" value="Kinesin-like_fam"/>
</dbReference>
<comment type="caution">
    <text evidence="2">Lacks conserved residue(s) required for the propagation of feature annotation.</text>
</comment>
<dbReference type="SUPFAM" id="SSF52540">
    <property type="entry name" value="P-loop containing nucleoside triphosphate hydrolases"/>
    <property type="match status" value="1"/>
</dbReference>
<dbReference type="PANTHER" id="PTHR24115:SF989">
    <property type="entry name" value="KINESIN-LIKE PROTEIN"/>
    <property type="match status" value="1"/>
</dbReference>
<feature type="region of interest" description="Disordered" evidence="3">
    <location>
        <begin position="107"/>
        <end position="152"/>
    </location>
</feature>
<dbReference type="InterPro" id="IPR036961">
    <property type="entry name" value="Kinesin_motor_dom_sf"/>
</dbReference>
<dbReference type="PROSITE" id="PS50067">
    <property type="entry name" value="KINESIN_MOTOR_2"/>
    <property type="match status" value="1"/>
</dbReference>
<dbReference type="InterPro" id="IPR027417">
    <property type="entry name" value="P-loop_NTPase"/>
</dbReference>
<evidence type="ECO:0000313" key="5">
    <source>
        <dbReference type="EMBL" id="PNH09453.1"/>
    </source>
</evidence>
<evidence type="ECO:0000313" key="6">
    <source>
        <dbReference type="Proteomes" id="UP000236333"/>
    </source>
</evidence>
<dbReference type="EMBL" id="PGGS01000089">
    <property type="protein sequence ID" value="PNH09453.1"/>
    <property type="molecule type" value="Genomic_DNA"/>
</dbReference>
<organism evidence="5 6">
    <name type="scientific">Tetrabaena socialis</name>
    <dbReference type="NCBI Taxonomy" id="47790"/>
    <lineage>
        <taxon>Eukaryota</taxon>
        <taxon>Viridiplantae</taxon>
        <taxon>Chlorophyta</taxon>
        <taxon>core chlorophytes</taxon>
        <taxon>Chlorophyceae</taxon>
        <taxon>CS clade</taxon>
        <taxon>Chlamydomonadales</taxon>
        <taxon>Tetrabaenaceae</taxon>
        <taxon>Tetrabaena</taxon>
    </lineage>
</organism>
<dbReference type="GO" id="GO:0003777">
    <property type="term" value="F:microtubule motor activity"/>
    <property type="evidence" value="ECO:0007669"/>
    <property type="project" value="InterPro"/>
</dbReference>
<proteinExistence type="inferred from homology"/>
<dbReference type="PANTHER" id="PTHR24115">
    <property type="entry name" value="KINESIN-RELATED"/>
    <property type="match status" value="1"/>
</dbReference>
<evidence type="ECO:0000256" key="2">
    <source>
        <dbReference type="PROSITE-ProRule" id="PRU00283"/>
    </source>
</evidence>
<accession>A0A2J8AAE6</accession>
<dbReference type="OrthoDB" id="3176171at2759"/>
<comment type="caution">
    <text evidence="5">The sequence shown here is derived from an EMBL/GenBank/DDBJ whole genome shotgun (WGS) entry which is preliminary data.</text>
</comment>
<dbReference type="InterPro" id="IPR001752">
    <property type="entry name" value="Kinesin_motor_dom"/>
</dbReference>
<dbReference type="AlphaFoldDB" id="A0A2J8AAE6"/>
<dbReference type="GO" id="GO:0007018">
    <property type="term" value="P:microtubule-based movement"/>
    <property type="evidence" value="ECO:0007669"/>
    <property type="project" value="InterPro"/>
</dbReference>
<feature type="domain" description="Kinesin motor" evidence="4">
    <location>
        <begin position="177"/>
        <end position="279"/>
    </location>
</feature>
<dbReference type="Gene3D" id="3.40.850.10">
    <property type="entry name" value="Kinesin motor domain"/>
    <property type="match status" value="1"/>
</dbReference>
<feature type="compositionally biased region" description="Low complexity" evidence="3">
    <location>
        <begin position="124"/>
        <end position="136"/>
    </location>
</feature>
<comment type="similarity">
    <text evidence="2">Belongs to the TRAFAC class myosin-kinesin ATPase superfamily. Kinesin family.</text>
</comment>
<keyword evidence="6" id="KW-1185">Reference proteome</keyword>
<evidence type="ECO:0000256" key="1">
    <source>
        <dbReference type="ARBA" id="ARBA00023175"/>
    </source>
</evidence>
<dbReference type="GO" id="GO:0005874">
    <property type="term" value="C:microtubule"/>
    <property type="evidence" value="ECO:0007669"/>
    <property type="project" value="TreeGrafter"/>
</dbReference>